<dbReference type="Proteomes" id="UP001185092">
    <property type="component" value="Unassembled WGS sequence"/>
</dbReference>
<dbReference type="RefSeq" id="WP_309942590.1">
    <property type="nucleotide sequence ID" value="NZ_AP025308.1"/>
</dbReference>
<evidence type="ECO:0000313" key="3">
    <source>
        <dbReference type="Proteomes" id="UP001185092"/>
    </source>
</evidence>
<feature type="region of interest" description="Disordered" evidence="1">
    <location>
        <begin position="1"/>
        <end position="40"/>
    </location>
</feature>
<name>A0AAE4BSX6_9BACT</name>
<feature type="compositionally biased region" description="Low complexity" evidence="1">
    <location>
        <begin position="22"/>
        <end position="37"/>
    </location>
</feature>
<dbReference type="EMBL" id="JAVDQD010000010">
    <property type="protein sequence ID" value="MDR6241644.1"/>
    <property type="molecule type" value="Genomic_DNA"/>
</dbReference>
<feature type="region of interest" description="Disordered" evidence="1">
    <location>
        <begin position="877"/>
        <end position="900"/>
    </location>
</feature>
<sequence length="900" mass="103566">MFSRKESLKQSGSHSRRHSSRRGSSSFSRSLSSSGHSFEQGPSLMTAENFLEKTRLYQDSKAMEGASVVAAMPAKDEILEISSRISEVHTIRAQIKTLTKAQDQKKGGNKYFWQRWSSLSTEGMEDSLAEGATGYLHQPSRLETFEHSEGPKTKSTEQDYRTEYNKLIWRRWEALDELEKSIYQWSRTCRLTTDNFTFMNNLSIMEELLFEIENDRIEVVKYLSTLDRDLFDSANARSPEAYKNEIWKRQLSGKFLKGNSDDPQGIRANEIITTEVLKLLKTPGLDPWWRKIHDAYPNPNRSFIYLNFEEHKKSLHLDNPDLISMEGLGGNRLMKMNFPTNIEQQRFYSSTSTPGAKVTELSFYPTFAHICNMMELVYKKIRPSNPRLDKSVENTAREFWQLAEVPDFTQKALWRVPEEYVLVNSIPKPKNTIREETDGDEEPTFEPTTKVFKSRQGTLDEVMFAPTLYTARHNPKSKKASDHSKTRKVDADHLMKRHGSRGDWRRDALLSFGTFHLSHKSTIEEEPPNELVKKMERLDRCEKVHLGTQTSVFRLILKPGGQVLILKVMREGSFSSVAEKEHFAAEYLSIMDSPLVRSQQSYLLGRDSEEFGMLMDFAEALPEKTLINSLQAFRATDMPKLILFDEALGMPVHDMKHAEFVEEGITDMRKFHQGLGELAFYDMLTGNGDRILRGINSSNIFYCKEAKVLSAVDHTINFTGMYGFAQSLMKDTSLPNFDEVDELLKQPILNRVALKELCKATVKLYEELLIRELDAWLSDEPMKISKDYFRVFNHLYAGLYWEVTPENTVWFFEGFALGALNFHEKSDQLSKLEKLDTRRLGMEVYLFKEICLHMLAVVKPRINSIKAKLKSLGVNSENHGEELPTFSKFNASRPLSPPPV</sequence>
<gene>
    <name evidence="2" type="ORF">HNQ88_004731</name>
</gene>
<comment type="caution">
    <text evidence="2">The sequence shown here is derived from an EMBL/GenBank/DDBJ whole genome shotgun (WGS) entry which is preliminary data.</text>
</comment>
<evidence type="ECO:0000256" key="1">
    <source>
        <dbReference type="SAM" id="MobiDB-lite"/>
    </source>
</evidence>
<reference evidence="2" key="1">
    <citation type="submission" date="2023-07" db="EMBL/GenBank/DDBJ databases">
        <title>Genomic Encyclopedia of Type Strains, Phase IV (KMG-IV): sequencing the most valuable type-strain genomes for metagenomic binning, comparative biology and taxonomic classification.</title>
        <authorList>
            <person name="Goeker M."/>
        </authorList>
    </citation>
    <scope>NUCLEOTIDE SEQUENCE</scope>
    <source>
        <strain evidence="2">DSM 26174</strain>
    </source>
</reference>
<organism evidence="2 3">
    <name type="scientific">Aureibacter tunicatorum</name>
    <dbReference type="NCBI Taxonomy" id="866807"/>
    <lineage>
        <taxon>Bacteria</taxon>
        <taxon>Pseudomonadati</taxon>
        <taxon>Bacteroidota</taxon>
        <taxon>Cytophagia</taxon>
        <taxon>Cytophagales</taxon>
        <taxon>Persicobacteraceae</taxon>
        <taxon>Aureibacter</taxon>
    </lineage>
</organism>
<keyword evidence="3" id="KW-1185">Reference proteome</keyword>
<dbReference type="AlphaFoldDB" id="A0AAE4BSX6"/>
<proteinExistence type="predicted"/>
<evidence type="ECO:0000313" key="2">
    <source>
        <dbReference type="EMBL" id="MDR6241644.1"/>
    </source>
</evidence>
<protein>
    <submittedName>
        <fullName evidence="2">Uncharacterized protein</fullName>
    </submittedName>
</protein>
<accession>A0AAE4BSX6</accession>